<evidence type="ECO:0000313" key="1">
    <source>
        <dbReference type="EMBL" id="EGE07520.1"/>
    </source>
</evidence>
<dbReference type="Proteomes" id="UP000009169">
    <property type="component" value="Unassembled WGS sequence"/>
</dbReference>
<dbReference type="HOGENOM" id="CLU_1687984_0_0_1"/>
<reference evidence="2" key="1">
    <citation type="journal article" date="2012" name="MBio">
        <title>Comparative genome analysis of Trichophyton rubrum and related dermatophytes reveals candidate genes involved in infection.</title>
        <authorList>
            <person name="Martinez D.A."/>
            <person name="Oliver B.G."/>
            <person name="Graeser Y."/>
            <person name="Goldberg J.M."/>
            <person name="Li W."/>
            <person name="Martinez-Rossi N.M."/>
            <person name="Monod M."/>
            <person name="Shelest E."/>
            <person name="Barton R.C."/>
            <person name="Birch E."/>
            <person name="Brakhage A.A."/>
            <person name="Chen Z."/>
            <person name="Gurr S.J."/>
            <person name="Heiman D."/>
            <person name="Heitman J."/>
            <person name="Kosti I."/>
            <person name="Rossi A."/>
            <person name="Saif S."/>
            <person name="Samalova M."/>
            <person name="Saunders C.W."/>
            <person name="Shea T."/>
            <person name="Summerbell R.C."/>
            <person name="Xu J."/>
            <person name="Young S."/>
            <person name="Zeng Q."/>
            <person name="Birren B.W."/>
            <person name="Cuomo C.A."/>
            <person name="White T.C."/>
        </authorList>
    </citation>
    <scope>NUCLEOTIDE SEQUENCE [LARGE SCALE GENOMIC DNA]</scope>
    <source>
        <strain evidence="2">ATCC MYA-4606 / CBS 127.97</strain>
    </source>
</reference>
<evidence type="ECO:0000313" key="2">
    <source>
        <dbReference type="Proteomes" id="UP000009169"/>
    </source>
</evidence>
<accession>F2Q052</accession>
<proteinExistence type="predicted"/>
<dbReference type="VEuPathDB" id="FungiDB:TEQG_06433"/>
<protein>
    <submittedName>
        <fullName evidence="1">Uncharacterized protein</fullName>
    </submittedName>
</protein>
<dbReference type="EMBL" id="DS995761">
    <property type="protein sequence ID" value="EGE07520.1"/>
    <property type="molecule type" value="Genomic_DNA"/>
</dbReference>
<sequence>MSQKTDDWPAHALFHVEISLKRETKKKRRRKKRLWLVQSSLARPRGLPDWRYLCKLSRRDEESSERARCGRMRMSLRMRLQGKKEDVINRKRRRLISIRPSWRAQHRPSSELMMRTAKTAMNSATCLSKLVDGDPVKTALNLATAQDKLIVRLERH</sequence>
<name>F2Q052_TRIEC</name>
<gene>
    <name evidence="1" type="ORF">TEQG_06433</name>
</gene>
<organism evidence="1 2">
    <name type="scientific">Trichophyton equinum (strain ATCC MYA-4606 / CBS 127.97)</name>
    <name type="common">Horse ringworm fungus</name>
    <dbReference type="NCBI Taxonomy" id="559882"/>
    <lineage>
        <taxon>Eukaryota</taxon>
        <taxon>Fungi</taxon>
        <taxon>Dikarya</taxon>
        <taxon>Ascomycota</taxon>
        <taxon>Pezizomycotina</taxon>
        <taxon>Eurotiomycetes</taxon>
        <taxon>Eurotiomycetidae</taxon>
        <taxon>Onygenales</taxon>
        <taxon>Arthrodermataceae</taxon>
        <taxon>Trichophyton</taxon>
    </lineage>
</organism>
<dbReference type="AlphaFoldDB" id="F2Q052"/>
<keyword evidence="2" id="KW-1185">Reference proteome</keyword>